<protein>
    <submittedName>
        <fullName evidence="2">Uncharacterized protein</fullName>
    </submittedName>
</protein>
<proteinExistence type="predicted"/>
<dbReference type="EMBL" id="VTEU01000002">
    <property type="protein sequence ID" value="TYS59911.1"/>
    <property type="molecule type" value="Genomic_DNA"/>
</dbReference>
<evidence type="ECO:0000313" key="3">
    <source>
        <dbReference type="Proteomes" id="UP000323393"/>
    </source>
</evidence>
<accession>A0AA94WRW2</accession>
<organism evidence="2 3">
    <name type="scientific">Sutcliffiella horikoshii</name>
    <dbReference type="NCBI Taxonomy" id="79883"/>
    <lineage>
        <taxon>Bacteria</taxon>
        <taxon>Bacillati</taxon>
        <taxon>Bacillota</taxon>
        <taxon>Bacilli</taxon>
        <taxon>Bacillales</taxon>
        <taxon>Bacillaceae</taxon>
        <taxon>Sutcliffiella</taxon>
    </lineage>
</organism>
<reference evidence="2 3" key="1">
    <citation type="submission" date="2019-08" db="EMBL/GenBank/DDBJ databases">
        <title>Bacillus genomes from the desert of Cuatro Cienegas, Coahuila.</title>
        <authorList>
            <person name="Olmedo-Alvarez G."/>
        </authorList>
    </citation>
    <scope>NUCLEOTIDE SEQUENCE [LARGE SCALE GENOMIC DNA]</scope>
    <source>
        <strain evidence="2 3">CH88_3T</strain>
    </source>
</reference>
<keyword evidence="1" id="KW-1133">Transmembrane helix</keyword>
<keyword evidence="1" id="KW-0472">Membrane</keyword>
<dbReference type="AlphaFoldDB" id="A0AA94WRW2"/>
<evidence type="ECO:0000313" key="2">
    <source>
        <dbReference type="EMBL" id="TYS59911.1"/>
    </source>
</evidence>
<sequence length="89" mass="10207">MWVILLGILYLYFVFQGNLWGIIVVILATAVILPGFRRGTPTSAETVTEPQPLEKYKQGDIYGHYSDPLALLEQKKEREKLESEGRKRI</sequence>
<keyword evidence="1" id="KW-0812">Transmembrane</keyword>
<dbReference type="RefSeq" id="WP_148965390.1">
    <property type="nucleotide sequence ID" value="NZ_VTEU01000002.1"/>
</dbReference>
<dbReference type="Proteomes" id="UP000323393">
    <property type="component" value="Unassembled WGS sequence"/>
</dbReference>
<feature type="transmembrane region" description="Helical" evidence="1">
    <location>
        <begin position="6"/>
        <end position="33"/>
    </location>
</feature>
<evidence type="ECO:0000256" key="1">
    <source>
        <dbReference type="SAM" id="Phobius"/>
    </source>
</evidence>
<comment type="caution">
    <text evidence="2">The sequence shown here is derived from an EMBL/GenBank/DDBJ whole genome shotgun (WGS) entry which is preliminary data.</text>
</comment>
<name>A0AA94WRW2_9BACI</name>
<gene>
    <name evidence="2" type="ORF">FZC74_07080</name>
</gene>